<sequence>MSRAGQLDLSVRPSGARSSWGPAHTAAWIALQQHGGDARAAAEVLAGHWDAEPSLVRQALTTWIRALVAAGYLHETE</sequence>
<gene>
    <name evidence="2" type="ORF">RM844_17395</name>
</gene>
<feature type="region of interest" description="Disordered" evidence="1">
    <location>
        <begin position="1"/>
        <end position="21"/>
    </location>
</feature>
<evidence type="ECO:0000256" key="1">
    <source>
        <dbReference type="SAM" id="MobiDB-lite"/>
    </source>
</evidence>
<dbReference type="Proteomes" id="UP001183410">
    <property type="component" value="Unassembled WGS sequence"/>
</dbReference>
<protein>
    <submittedName>
        <fullName evidence="2">PqqD family protein</fullName>
    </submittedName>
</protein>
<comment type="caution">
    <text evidence="2">The sequence shown here is derived from an EMBL/GenBank/DDBJ whole genome shotgun (WGS) entry which is preliminary data.</text>
</comment>
<organism evidence="2 3">
    <name type="scientific">Streptomyces chisholmiae</name>
    <dbReference type="NCBI Taxonomy" id="3075540"/>
    <lineage>
        <taxon>Bacteria</taxon>
        <taxon>Bacillati</taxon>
        <taxon>Actinomycetota</taxon>
        <taxon>Actinomycetes</taxon>
        <taxon>Kitasatosporales</taxon>
        <taxon>Streptomycetaceae</taxon>
        <taxon>Streptomyces</taxon>
    </lineage>
</organism>
<keyword evidence="3" id="KW-1185">Reference proteome</keyword>
<name>A0ABU2JTK1_9ACTN</name>
<accession>A0ABU2JTK1</accession>
<dbReference type="RefSeq" id="WP_311668143.1">
    <property type="nucleotide sequence ID" value="NZ_JAVREO010000009.1"/>
</dbReference>
<evidence type="ECO:0000313" key="3">
    <source>
        <dbReference type="Proteomes" id="UP001183410"/>
    </source>
</evidence>
<dbReference type="EMBL" id="JAVREO010000009">
    <property type="protein sequence ID" value="MDT0268059.1"/>
    <property type="molecule type" value="Genomic_DNA"/>
</dbReference>
<evidence type="ECO:0000313" key="2">
    <source>
        <dbReference type="EMBL" id="MDT0268059.1"/>
    </source>
</evidence>
<reference evidence="3" key="1">
    <citation type="submission" date="2023-07" db="EMBL/GenBank/DDBJ databases">
        <title>30 novel species of actinomycetes from the DSMZ collection.</title>
        <authorList>
            <person name="Nouioui I."/>
        </authorList>
    </citation>
    <scope>NUCLEOTIDE SEQUENCE [LARGE SCALE GENOMIC DNA]</scope>
    <source>
        <strain evidence="3">DSM 44915</strain>
    </source>
</reference>
<proteinExistence type="predicted"/>